<dbReference type="RefSeq" id="WP_071158672.1">
    <property type="nucleotide sequence ID" value="NZ_MBRJ01000040.1"/>
</dbReference>
<dbReference type="Proteomes" id="UP000180194">
    <property type="component" value="Unassembled WGS sequence"/>
</dbReference>
<dbReference type="EMBL" id="MBRJ01000040">
    <property type="protein sequence ID" value="OHX44757.1"/>
    <property type="molecule type" value="Genomic_DNA"/>
</dbReference>
<dbReference type="Gene3D" id="2.30.30.40">
    <property type="entry name" value="SH3 Domains"/>
    <property type="match status" value="1"/>
</dbReference>
<sequence>MRKIDVPTQPEPEIINWSSTLSQLEQVAESMRPLTSLNIHSRLIETISSVMDGLNYSTNGYLKTLSDIQDSIKPLELNVFSQLTSSLLEVQGEQRHLWKSMSPTLLLINQTQELLNSYKELHLTNLVEITSSLSSIFADNNIRDIDLSGFEDLEVDFSSGGAGTLSPSIQVADLQDSGTVTTGQKKLIDMTEEDLTKLVTKAITTAGAFSLPVFIYHLYAEYVNDAARVIIEIIFAFSLTFVMGQYNAEVKAVIADTIQDSMVVKDTRKVITKYIKINPVDQVAFLRKETHLRQGTSKTSPVVPGGKVSTKSVLTILERKNNWIKVEVDTDESCGEIGWVEESKVVKFKKIK</sequence>
<protein>
    <recommendedName>
        <fullName evidence="3">SH3 domain-containing protein</fullName>
    </recommendedName>
</protein>
<comment type="caution">
    <text evidence="1">The sequence shown here is derived from an EMBL/GenBank/DDBJ whole genome shotgun (WGS) entry which is preliminary data.</text>
</comment>
<evidence type="ECO:0000313" key="1">
    <source>
        <dbReference type="EMBL" id="OHX44757.1"/>
    </source>
</evidence>
<reference evidence="1 2" key="1">
    <citation type="submission" date="2016-07" db="EMBL/GenBank/DDBJ databases">
        <title>Bacillus oceanisediminis whole genome.</title>
        <authorList>
            <person name="Pal Y."/>
            <person name="Verma A."/>
            <person name="Mual P."/>
            <person name="Srinivasan K."/>
        </authorList>
    </citation>
    <scope>NUCLEOTIDE SEQUENCE [LARGE SCALE GENOMIC DNA]</scope>
    <source>
        <strain evidence="1 2">Bhandara28</strain>
    </source>
</reference>
<gene>
    <name evidence="1" type="ORF">BBV17_24960</name>
</gene>
<name>A0ABX3CMW9_9BACI</name>
<keyword evidence="2" id="KW-1185">Reference proteome</keyword>
<accession>A0ABX3CMW9</accession>
<proteinExistence type="predicted"/>
<evidence type="ECO:0000313" key="2">
    <source>
        <dbReference type="Proteomes" id="UP000180194"/>
    </source>
</evidence>
<organism evidence="1 2">
    <name type="scientific">Cytobacillus oceanisediminis</name>
    <dbReference type="NCBI Taxonomy" id="665099"/>
    <lineage>
        <taxon>Bacteria</taxon>
        <taxon>Bacillati</taxon>
        <taxon>Bacillota</taxon>
        <taxon>Bacilli</taxon>
        <taxon>Bacillales</taxon>
        <taxon>Bacillaceae</taxon>
        <taxon>Cytobacillus</taxon>
    </lineage>
</organism>
<evidence type="ECO:0008006" key="3">
    <source>
        <dbReference type="Google" id="ProtNLM"/>
    </source>
</evidence>